<dbReference type="InterPro" id="IPR006015">
    <property type="entry name" value="Universal_stress_UspA"/>
</dbReference>
<reference evidence="3" key="1">
    <citation type="journal article" date="2020" name="mSystems">
        <title>Genome- and Community-Level Interaction Insights into Carbon Utilization and Element Cycling Functions of Hydrothermarchaeota in Hydrothermal Sediment.</title>
        <authorList>
            <person name="Zhou Z."/>
            <person name="Liu Y."/>
            <person name="Xu W."/>
            <person name="Pan J."/>
            <person name="Luo Z.H."/>
            <person name="Li M."/>
        </authorList>
    </citation>
    <scope>NUCLEOTIDE SEQUENCE [LARGE SCALE GENOMIC DNA]</scope>
    <source>
        <strain evidence="3">SpSt-605</strain>
    </source>
</reference>
<dbReference type="SUPFAM" id="SSF52402">
    <property type="entry name" value="Adenine nucleotide alpha hydrolases-like"/>
    <property type="match status" value="2"/>
</dbReference>
<sequence length="289" mass="31499">MALYQKILACLDGSKESLSALENALRLAKGLGVEEIMAITVVPIGAQLSSALSLFLGMKDFFRKNGEKILKEAEDIASEMGMKVKTILEEGEPYQKIVDMAYAEGADLLVMGKTGKGGLARGILGSTALRTIGSSPVDVLIIPKDTTIKFNKILVPVDGSLYSERAALRALELAKHFKSIVMLLSVVELFVSDLYEVPGELIKLMESFKISAEEFIRKLKVKFREEGVSCESLVTEGMAPEKIIEFADKEKFDLIAMGSHGKTGLKRLLLGSVTERVINFGNKPVLVVK</sequence>
<dbReference type="PANTHER" id="PTHR46268:SF6">
    <property type="entry name" value="UNIVERSAL STRESS PROTEIN UP12"/>
    <property type="match status" value="1"/>
</dbReference>
<evidence type="ECO:0000259" key="2">
    <source>
        <dbReference type="Pfam" id="PF00582"/>
    </source>
</evidence>
<evidence type="ECO:0000313" key="3">
    <source>
        <dbReference type="EMBL" id="HGV55748.1"/>
    </source>
</evidence>
<dbReference type="EMBL" id="DSZU01000119">
    <property type="protein sequence ID" value="HGV55748.1"/>
    <property type="molecule type" value="Genomic_DNA"/>
</dbReference>
<protein>
    <submittedName>
        <fullName evidence="3">Universal stress protein</fullName>
    </submittedName>
</protein>
<feature type="domain" description="UspA" evidence="2">
    <location>
        <begin position="150"/>
        <end position="289"/>
    </location>
</feature>
<dbReference type="AlphaFoldDB" id="A0A832LW73"/>
<dbReference type="Gene3D" id="3.40.50.620">
    <property type="entry name" value="HUPs"/>
    <property type="match status" value="2"/>
</dbReference>
<name>A0A832LW73_9BACT</name>
<gene>
    <name evidence="3" type="ORF">ENT73_06695</name>
</gene>
<comment type="caution">
    <text evidence="3">The sequence shown here is derived from an EMBL/GenBank/DDBJ whole genome shotgun (WGS) entry which is preliminary data.</text>
</comment>
<accession>A0A832LW73</accession>
<dbReference type="PANTHER" id="PTHR46268">
    <property type="entry name" value="STRESS RESPONSE PROTEIN NHAX"/>
    <property type="match status" value="1"/>
</dbReference>
<dbReference type="Pfam" id="PF00582">
    <property type="entry name" value="Usp"/>
    <property type="match status" value="2"/>
</dbReference>
<feature type="domain" description="UspA" evidence="2">
    <location>
        <begin position="4"/>
        <end position="143"/>
    </location>
</feature>
<organism evidence="3">
    <name type="scientific">Caldimicrobium thiodismutans</name>
    <dbReference type="NCBI Taxonomy" id="1653476"/>
    <lineage>
        <taxon>Bacteria</taxon>
        <taxon>Pseudomonadati</taxon>
        <taxon>Thermodesulfobacteriota</taxon>
        <taxon>Thermodesulfobacteria</taxon>
        <taxon>Thermodesulfobacteriales</taxon>
        <taxon>Thermodesulfobacteriaceae</taxon>
        <taxon>Caldimicrobium</taxon>
    </lineage>
</organism>
<dbReference type="InterPro" id="IPR014729">
    <property type="entry name" value="Rossmann-like_a/b/a_fold"/>
</dbReference>
<comment type="similarity">
    <text evidence="1">Belongs to the universal stress protein A family.</text>
</comment>
<dbReference type="InterPro" id="IPR006016">
    <property type="entry name" value="UspA"/>
</dbReference>
<evidence type="ECO:0000256" key="1">
    <source>
        <dbReference type="ARBA" id="ARBA00008791"/>
    </source>
</evidence>
<proteinExistence type="inferred from homology"/>
<dbReference type="CDD" id="cd00293">
    <property type="entry name" value="USP-like"/>
    <property type="match status" value="2"/>
</dbReference>
<dbReference type="PRINTS" id="PR01438">
    <property type="entry name" value="UNVRSLSTRESS"/>
</dbReference>